<dbReference type="PIRSF" id="PIRSF034852">
    <property type="entry name" value="UCP034852"/>
    <property type="match status" value="1"/>
</dbReference>
<dbReference type="Proteomes" id="UP000264146">
    <property type="component" value="Chromosome"/>
</dbReference>
<accession>A0A7Z7QPV8</accession>
<dbReference type="SUPFAM" id="SSF89360">
    <property type="entry name" value="HesB-like domain"/>
    <property type="match status" value="1"/>
</dbReference>
<evidence type="ECO:0000313" key="4">
    <source>
        <dbReference type="EMBL" id="SUM89128.1"/>
    </source>
</evidence>
<dbReference type="InterPro" id="IPR008326">
    <property type="entry name" value="PdhI-like"/>
</dbReference>
<proteinExistence type="inferred from homology"/>
<comment type="similarity">
    <text evidence="1">Belongs to the HesB/IscA family.</text>
</comment>
<reference evidence="4" key="2">
    <citation type="submission" date="2018-06" db="EMBL/GenBank/DDBJ databases">
        <authorList>
            <consortium name="Pathogen Informatics"/>
            <person name="Doyle S."/>
        </authorList>
    </citation>
    <scope>NUCLEOTIDE SEQUENCE [LARGE SCALE GENOMIC DNA]</scope>
    <source>
        <strain evidence="4">NCTC12218</strain>
    </source>
</reference>
<dbReference type="KEGG" id="sscz:RN70_07335"/>
<keyword evidence="6" id="KW-1185">Reference proteome</keyword>
<dbReference type="KEGG" id="ssch:LH95_06870"/>
<protein>
    <submittedName>
        <fullName evidence="4">HesB/YadR/YfhF-family protein</fullName>
    </submittedName>
</protein>
<dbReference type="AlphaFoldDB" id="A0A7Z7QPV8"/>
<evidence type="ECO:0000313" key="6">
    <source>
        <dbReference type="Proteomes" id="UP000572988"/>
    </source>
</evidence>
<reference evidence="2 5" key="3">
    <citation type="submission" date="2020-11" db="EMBL/GenBank/DDBJ databases">
        <authorList>
            <consortium name="Pathogen Informatics"/>
        </authorList>
    </citation>
    <scope>NUCLEOTIDE SEQUENCE [LARGE SCALE GENOMIC DNA]</scope>
    <source>
        <strain evidence="2 5">NCTC12218</strain>
    </source>
</reference>
<gene>
    <name evidence="3" type="ORF">C1O36_04325</name>
    <name evidence="4" type="ORF">NCTC12218_01561</name>
</gene>
<dbReference type="EMBL" id="UHEF01000001">
    <property type="protein sequence ID" value="SUM89128.1"/>
    <property type="molecule type" value="Genomic_DNA"/>
</dbReference>
<name>A0A7Z7QPV8_STASC</name>
<dbReference type="RefSeq" id="WP_016425014.1">
    <property type="nucleotide sequence ID" value="NZ_CABKRV010000001.1"/>
</dbReference>
<evidence type="ECO:0000313" key="3">
    <source>
        <dbReference type="EMBL" id="NHA33754.1"/>
    </source>
</evidence>
<dbReference type="EMBL" id="LR962863">
    <property type="protein sequence ID" value="CAD7359898.1"/>
    <property type="molecule type" value="Genomic_DNA"/>
</dbReference>
<dbReference type="EMBL" id="POVK01000010">
    <property type="protein sequence ID" value="NHA33754.1"/>
    <property type="molecule type" value="Genomic_DNA"/>
</dbReference>
<evidence type="ECO:0000313" key="2">
    <source>
        <dbReference type="EMBL" id="CAD7359898.1"/>
    </source>
</evidence>
<dbReference type="InterPro" id="IPR035903">
    <property type="entry name" value="HesB-like_dom_sf"/>
</dbReference>
<dbReference type="Proteomes" id="UP000572988">
    <property type="component" value="Unassembled WGS sequence"/>
</dbReference>
<evidence type="ECO:0000313" key="5">
    <source>
        <dbReference type="Proteomes" id="UP000264146"/>
    </source>
</evidence>
<dbReference type="GeneID" id="72414544"/>
<evidence type="ECO:0000256" key="1">
    <source>
        <dbReference type="ARBA" id="ARBA00006718"/>
    </source>
</evidence>
<organism evidence="4">
    <name type="scientific">Staphylococcus schleiferi</name>
    <dbReference type="NCBI Taxonomy" id="1295"/>
    <lineage>
        <taxon>Bacteria</taxon>
        <taxon>Bacillati</taxon>
        <taxon>Bacillota</taxon>
        <taxon>Bacilli</taxon>
        <taxon>Bacillales</taxon>
        <taxon>Staphylococcaceae</taxon>
        <taxon>Staphylococcus</taxon>
    </lineage>
</organism>
<sequence length="101" mass="12000">MKIEFTNDAITWFKDELDLPEDGKVLRFFVRYGGEFQLKQGFSPAFNVDYTRDIDEIGYEEKFDGIHVIVAEKDVWYFEDHHIKVDIKNDDVLYEAELIES</sequence>
<reference evidence="3 6" key="1">
    <citation type="submission" date="2018-01" db="EMBL/GenBank/DDBJ databases">
        <title>Complete genome sequence of Staphylococcus Scheliferi isolated from human.</title>
        <authorList>
            <person name="Abouelkhair M.A."/>
            <person name="Bemis D.A."/>
            <person name="Kania S.A."/>
        </authorList>
    </citation>
    <scope>NUCLEOTIDE SEQUENCE [LARGE SCALE GENOMIC DNA]</scope>
    <source>
        <strain evidence="3 6">ATCC 43808</strain>
    </source>
</reference>